<sequence>MSPTVSLIFAAVVDKCCFWCYSVNL</sequence>
<proteinExistence type="predicted"/>
<dbReference type="EMBL" id="GBXM01005058">
    <property type="protein sequence ID" value="JAI03520.1"/>
    <property type="molecule type" value="Transcribed_RNA"/>
</dbReference>
<accession>A0A0E9XLH9</accession>
<dbReference type="AlphaFoldDB" id="A0A0E9XLH9"/>
<organism evidence="1">
    <name type="scientific">Anguilla anguilla</name>
    <name type="common">European freshwater eel</name>
    <name type="synonym">Muraena anguilla</name>
    <dbReference type="NCBI Taxonomy" id="7936"/>
    <lineage>
        <taxon>Eukaryota</taxon>
        <taxon>Metazoa</taxon>
        <taxon>Chordata</taxon>
        <taxon>Craniata</taxon>
        <taxon>Vertebrata</taxon>
        <taxon>Euteleostomi</taxon>
        <taxon>Actinopterygii</taxon>
        <taxon>Neopterygii</taxon>
        <taxon>Teleostei</taxon>
        <taxon>Anguilliformes</taxon>
        <taxon>Anguillidae</taxon>
        <taxon>Anguilla</taxon>
    </lineage>
</organism>
<evidence type="ECO:0000313" key="1">
    <source>
        <dbReference type="EMBL" id="JAI03520.1"/>
    </source>
</evidence>
<name>A0A0E9XLH9_ANGAN</name>
<protein>
    <submittedName>
        <fullName evidence="1">Uncharacterized protein</fullName>
    </submittedName>
</protein>
<reference evidence="1" key="2">
    <citation type="journal article" date="2015" name="Fish Shellfish Immunol.">
        <title>Early steps in the European eel (Anguilla anguilla)-Vibrio vulnificus interaction in the gills: Role of the RtxA13 toxin.</title>
        <authorList>
            <person name="Callol A."/>
            <person name="Pajuelo D."/>
            <person name="Ebbesson L."/>
            <person name="Teles M."/>
            <person name="MacKenzie S."/>
            <person name="Amaro C."/>
        </authorList>
    </citation>
    <scope>NUCLEOTIDE SEQUENCE</scope>
</reference>
<reference evidence="1" key="1">
    <citation type="submission" date="2014-11" db="EMBL/GenBank/DDBJ databases">
        <authorList>
            <person name="Amaro Gonzalez C."/>
        </authorList>
    </citation>
    <scope>NUCLEOTIDE SEQUENCE</scope>
</reference>